<dbReference type="InterPro" id="IPR010019">
    <property type="entry name" value="Integral_membrane_YccS"/>
</dbReference>
<sequence length="738" mass="82805">MRTPAIDPKVIATLPIFCSVFVAASLLWYVQAPHLTMPFVLGIVAGGLVDLDNGLTGRLKNIFHTALAFSLSSLSVQWAMGNGPMLTMVMVGLTFVFTMLGAVGLRYRTIAFGALAVATYTMLTHAPQMAWYTNPALILLGTLLYSSLTLLLHLLLPNRPVQENMANAYAALAAYFDAKAGFFDPDEDQDGLEGHQIDLAMQNRNVIEAFNQCRSALFYRMRGQHRHPRTTRMLRYYFTAQDMHERISSTHVDYRDLAQRLAHTDVIFRIHRLLELQGQACRDIAESLRSGQPYQYSPRLARAVKGCQQSLTLYAQNLHDSNEHVLTLQRLLDNLYAIDHQLSHLNNHIDGTLNDTQDASPPDRTRIAAQEPIGWRNAWRAVRKQLNLESAVFRHAVRLSVVVVLCSAVVQVFDLEMGYWILLTALFVCQPNYSVTKRRVVQRIVGTVLGVIVGSLLPYFTPSVETKLWIVIASTTLFFFFRTNKYSFSTFFITIQALMGMSLMEMDIYAAMPVRIVDTLIGTVIAWLAVSLLWPDWHYLTLGRTAAQAMASNGAYLHQIAEQLRYGRIDDIAYRTARRQAHEKAAALSSTVSDMSSEPRKYRDHLQDGFHLLKSNYALIGYISALGAYRSAQGHFEHRSLSPSSAKTSSDCITQEEAAFAASCFEIAHQTADVLQNLAQLDSTTFDTSNKAIQDGLQTLQGQIQSARQSRILWQQLDMITRQLAPCRSMLMRATSMG</sequence>
<keyword evidence="5 7" id="KW-0472">Membrane</keyword>
<feature type="domain" description="Integral membrane bound transporter" evidence="9">
    <location>
        <begin position="405"/>
        <end position="529"/>
    </location>
</feature>
<evidence type="ECO:0000259" key="8">
    <source>
        <dbReference type="Pfam" id="PF12805"/>
    </source>
</evidence>
<organism evidence="10 11">
    <name type="scientific">Allofranklinella schreckenbergeri</name>
    <dbReference type="NCBI Taxonomy" id="1076744"/>
    <lineage>
        <taxon>Bacteria</taxon>
        <taxon>Pseudomonadati</taxon>
        <taxon>Pseudomonadota</taxon>
        <taxon>Betaproteobacteria</taxon>
        <taxon>Burkholderiales</taxon>
        <taxon>Comamonadaceae</taxon>
        <taxon>Allofranklinella</taxon>
    </lineage>
</organism>
<proteinExistence type="inferred from homology"/>
<dbReference type="Pfam" id="PF13515">
    <property type="entry name" value="FUSC_2"/>
    <property type="match status" value="1"/>
</dbReference>
<feature type="transmembrane region" description="Helical" evidence="7">
    <location>
        <begin position="466"/>
        <end position="481"/>
    </location>
</feature>
<feature type="transmembrane region" description="Helical" evidence="7">
    <location>
        <begin position="110"/>
        <end position="130"/>
    </location>
</feature>
<evidence type="ECO:0000256" key="5">
    <source>
        <dbReference type="ARBA" id="ARBA00023136"/>
    </source>
</evidence>
<dbReference type="NCBIfam" id="TIGR01667">
    <property type="entry name" value="YCCS_YHFK"/>
    <property type="match status" value="1"/>
</dbReference>
<feature type="transmembrane region" description="Helical" evidence="7">
    <location>
        <begin position="516"/>
        <end position="534"/>
    </location>
</feature>
<dbReference type="InterPro" id="IPR049453">
    <property type="entry name" value="Memb_transporter_dom"/>
</dbReference>
<evidence type="ECO:0000259" key="9">
    <source>
        <dbReference type="Pfam" id="PF13515"/>
    </source>
</evidence>
<dbReference type="Pfam" id="PF12805">
    <property type="entry name" value="FUSC-like"/>
    <property type="match status" value="1"/>
</dbReference>
<evidence type="ECO:0000256" key="6">
    <source>
        <dbReference type="ARBA" id="ARBA00043993"/>
    </source>
</evidence>
<dbReference type="InterPro" id="IPR010020">
    <property type="entry name" value="Integral_membrane_YCCS_YHJK"/>
</dbReference>
<dbReference type="PANTHER" id="PTHR30509:SF8">
    <property type="entry name" value="INNER MEMBRANE PROTEIN YCCS"/>
    <property type="match status" value="1"/>
</dbReference>
<feature type="transmembrane region" description="Helical" evidence="7">
    <location>
        <begin position="86"/>
        <end position="103"/>
    </location>
</feature>
<feature type="transmembrane region" description="Helical" evidence="7">
    <location>
        <begin position="488"/>
        <end position="504"/>
    </location>
</feature>
<keyword evidence="2" id="KW-1003">Cell membrane</keyword>
<keyword evidence="3 7" id="KW-0812">Transmembrane</keyword>
<dbReference type="AlphaFoldDB" id="A0A3M6PV75"/>
<evidence type="ECO:0000313" key="11">
    <source>
        <dbReference type="Proteomes" id="UP000267521"/>
    </source>
</evidence>
<evidence type="ECO:0000256" key="1">
    <source>
        <dbReference type="ARBA" id="ARBA00004651"/>
    </source>
</evidence>
<feature type="transmembrane region" description="Helical" evidence="7">
    <location>
        <begin position="136"/>
        <end position="156"/>
    </location>
</feature>
<feature type="transmembrane region" description="Helical" evidence="7">
    <location>
        <begin position="12"/>
        <end position="30"/>
    </location>
</feature>
<reference evidence="10 11" key="1">
    <citation type="submission" date="2018-10" db="EMBL/GenBank/DDBJ databases">
        <title>Comamonadaceae CDC group NO-1 genome sequencing and assembly.</title>
        <authorList>
            <person name="Bernier A.-M."/>
            <person name="Bernard K."/>
        </authorList>
    </citation>
    <scope>NUCLEOTIDE SEQUENCE [LARGE SCALE GENOMIC DNA]</scope>
    <source>
        <strain evidence="10 11">NML970147</strain>
    </source>
</reference>
<evidence type="ECO:0000256" key="4">
    <source>
        <dbReference type="ARBA" id="ARBA00022989"/>
    </source>
</evidence>
<dbReference type="EMBL" id="RDQM01000020">
    <property type="protein sequence ID" value="RMW95012.1"/>
    <property type="molecule type" value="Genomic_DNA"/>
</dbReference>
<dbReference type="PANTHER" id="PTHR30509">
    <property type="entry name" value="P-HYDROXYBENZOIC ACID EFFLUX PUMP SUBUNIT-RELATED"/>
    <property type="match status" value="1"/>
</dbReference>
<gene>
    <name evidence="10" type="primary">yccS</name>
    <name evidence="10" type="ORF">EBQ26_11690</name>
</gene>
<name>A0A3M6PV75_9BURK</name>
<accession>A0A3M6PV75</accession>
<comment type="subcellular location">
    <subcellularLocation>
        <location evidence="1">Cell membrane</location>
        <topology evidence="1">Multi-pass membrane protein</topology>
    </subcellularLocation>
</comment>
<dbReference type="NCBIfam" id="TIGR01666">
    <property type="entry name" value="YCCS"/>
    <property type="match status" value="1"/>
</dbReference>
<feature type="domain" description="Integral membrane protein YccS N-terminal" evidence="8">
    <location>
        <begin position="61"/>
        <end position="342"/>
    </location>
</feature>
<comment type="similarity">
    <text evidence="6">Belongs to the YccS/YhfK family.</text>
</comment>
<evidence type="ECO:0000256" key="2">
    <source>
        <dbReference type="ARBA" id="ARBA00022475"/>
    </source>
</evidence>
<protein>
    <submittedName>
        <fullName evidence="10">TIGR01666 family membrane protein</fullName>
    </submittedName>
</protein>
<dbReference type="RefSeq" id="WP_122239372.1">
    <property type="nucleotide sequence ID" value="NZ_RDQM01000020.1"/>
</dbReference>
<comment type="caution">
    <text evidence="10">The sequence shown here is derived from an EMBL/GenBank/DDBJ whole genome shotgun (WGS) entry which is preliminary data.</text>
</comment>
<dbReference type="Proteomes" id="UP000267521">
    <property type="component" value="Unassembled WGS sequence"/>
</dbReference>
<dbReference type="GO" id="GO:0005886">
    <property type="term" value="C:plasma membrane"/>
    <property type="evidence" value="ECO:0007669"/>
    <property type="project" value="UniProtKB-SubCell"/>
</dbReference>
<evidence type="ECO:0000256" key="3">
    <source>
        <dbReference type="ARBA" id="ARBA00022692"/>
    </source>
</evidence>
<dbReference type="InterPro" id="IPR032692">
    <property type="entry name" value="YccS_N"/>
</dbReference>
<evidence type="ECO:0000313" key="10">
    <source>
        <dbReference type="EMBL" id="RMW95012.1"/>
    </source>
</evidence>
<evidence type="ECO:0000256" key="7">
    <source>
        <dbReference type="SAM" id="Phobius"/>
    </source>
</evidence>
<keyword evidence="4 7" id="KW-1133">Transmembrane helix</keyword>